<dbReference type="Gene3D" id="1.10.1660.10">
    <property type="match status" value="1"/>
</dbReference>
<dbReference type="InterPro" id="IPR009061">
    <property type="entry name" value="DNA-bd_dom_put_sf"/>
</dbReference>
<comment type="caution">
    <text evidence="2">The sequence shown here is derived from an EMBL/GenBank/DDBJ whole genome shotgun (WGS) entry which is preliminary data.</text>
</comment>
<dbReference type="NCBIfam" id="TIGR01764">
    <property type="entry name" value="excise"/>
    <property type="match status" value="1"/>
</dbReference>
<keyword evidence="3" id="KW-1185">Reference proteome</keyword>
<accession>A0ABU1KTT1</accession>
<sequence length="455" mass="50529">MPKTPSRPLCRIDRRASFPQKKTGQWPVSEILARRGTGRTRVDTSLYLNSICRICYIFFVIRRLPLYAVSSRGRKDWNKMEDPIITTRAAAELLGVSIRTAQTWIEQNALDSWKTPGGHRRVRRSAVMDLMARLARERIHGRAMVLVHAPRHKMHRYVETLGVLPECTVRADSDPFATLLTAGYLLPPVIVVEFDGEDGVYPRLIKEILQHPGLGHTHVVVTGDVPGEHVANLGGPGGRLHVLPAGGTSKILQKTVRHLLGDKGALARPSVGPESGDPASNESQRLMAVAAAGVVDTPEEEAFDEITRLAATLLEAPIALLTLLTPERQWFKSHWGLERSETPRSWAFCNFTIQQDDVFVVEDAVADLRFAENPLVTGEPHIRFYAGVSVRDIQGYALGSLAVIDRAPRRLLQSQRDALSTLGRLASDRINLRIRERQLRWALTRRADAGAPPVA</sequence>
<dbReference type="SUPFAM" id="SSF46955">
    <property type="entry name" value="Putative DNA-binding domain"/>
    <property type="match status" value="1"/>
</dbReference>
<reference evidence="2 3" key="1">
    <citation type="submission" date="2023-07" db="EMBL/GenBank/DDBJ databases">
        <title>Sorghum-associated microbial communities from plants grown in Nebraska, USA.</title>
        <authorList>
            <person name="Schachtman D."/>
        </authorList>
    </citation>
    <scope>NUCLEOTIDE SEQUENCE [LARGE SCALE GENOMIC DNA]</scope>
    <source>
        <strain evidence="2 3">DS1039</strain>
    </source>
</reference>
<dbReference type="InterPro" id="IPR010093">
    <property type="entry name" value="SinI_DNA-bd"/>
</dbReference>
<proteinExistence type="predicted"/>
<organism evidence="2 3">
    <name type="scientific">Paraburkholderia caledonica</name>
    <dbReference type="NCBI Taxonomy" id="134536"/>
    <lineage>
        <taxon>Bacteria</taxon>
        <taxon>Pseudomonadati</taxon>
        <taxon>Pseudomonadota</taxon>
        <taxon>Betaproteobacteria</taxon>
        <taxon>Burkholderiales</taxon>
        <taxon>Burkholderiaceae</taxon>
        <taxon>Paraburkholderia</taxon>
    </lineage>
</organism>
<evidence type="ECO:0000259" key="1">
    <source>
        <dbReference type="SMART" id="SM00065"/>
    </source>
</evidence>
<dbReference type="RefSeq" id="WP_310065550.1">
    <property type="nucleotide sequence ID" value="NZ_JAVDQN010000001.1"/>
</dbReference>
<gene>
    <name evidence="2" type="ORF">J2776_001015</name>
</gene>
<feature type="domain" description="GAF" evidence="1">
    <location>
        <begin position="298"/>
        <end position="440"/>
    </location>
</feature>
<protein>
    <submittedName>
        <fullName evidence="2">Excisionase family DNA binding protein</fullName>
    </submittedName>
</protein>
<dbReference type="Proteomes" id="UP001185254">
    <property type="component" value="Unassembled WGS sequence"/>
</dbReference>
<name>A0ABU1KTT1_9BURK</name>
<evidence type="ECO:0000313" key="2">
    <source>
        <dbReference type="EMBL" id="MDR6374339.1"/>
    </source>
</evidence>
<dbReference type="EMBL" id="JAVDQN010000001">
    <property type="protein sequence ID" value="MDR6374339.1"/>
    <property type="molecule type" value="Genomic_DNA"/>
</dbReference>
<dbReference type="InterPro" id="IPR003018">
    <property type="entry name" value="GAF"/>
</dbReference>
<dbReference type="Pfam" id="PF12728">
    <property type="entry name" value="HTH_17"/>
    <property type="match status" value="1"/>
</dbReference>
<dbReference type="InterPro" id="IPR041657">
    <property type="entry name" value="HTH_17"/>
</dbReference>
<evidence type="ECO:0000313" key="3">
    <source>
        <dbReference type="Proteomes" id="UP001185254"/>
    </source>
</evidence>
<dbReference type="SMART" id="SM00065">
    <property type="entry name" value="GAF"/>
    <property type="match status" value="1"/>
</dbReference>
<dbReference type="PANTHER" id="PTHR43102">
    <property type="entry name" value="SLR1143 PROTEIN"/>
    <property type="match status" value="1"/>
</dbReference>
<dbReference type="Gene3D" id="3.30.450.40">
    <property type="match status" value="1"/>
</dbReference>
<dbReference type="InterPro" id="IPR029016">
    <property type="entry name" value="GAF-like_dom_sf"/>
</dbReference>
<dbReference type="PANTHER" id="PTHR43102:SF2">
    <property type="entry name" value="GAF DOMAIN-CONTAINING PROTEIN"/>
    <property type="match status" value="1"/>
</dbReference>
<dbReference type="Pfam" id="PF01590">
    <property type="entry name" value="GAF"/>
    <property type="match status" value="1"/>
</dbReference>
<dbReference type="SUPFAM" id="SSF55781">
    <property type="entry name" value="GAF domain-like"/>
    <property type="match status" value="1"/>
</dbReference>